<reference evidence="1 2" key="1">
    <citation type="journal article" date="2023" name="Arcadia Sci">
        <title>De novo assembly of a long-read Amblyomma americanum tick genome.</title>
        <authorList>
            <person name="Chou S."/>
            <person name="Poskanzer K.E."/>
            <person name="Rollins M."/>
            <person name="Thuy-Boun P.S."/>
        </authorList>
    </citation>
    <scope>NUCLEOTIDE SEQUENCE [LARGE SCALE GENOMIC DNA]</scope>
    <source>
        <strain evidence="1">F_SG_1</strain>
        <tissue evidence="1">Salivary glands</tissue>
    </source>
</reference>
<protein>
    <submittedName>
        <fullName evidence="1">Uncharacterized protein</fullName>
    </submittedName>
</protein>
<dbReference type="EMBL" id="JARKHS020033514">
    <property type="protein sequence ID" value="KAK8759005.1"/>
    <property type="molecule type" value="Genomic_DNA"/>
</dbReference>
<sequence length="209" mass="23951">MFLVVVVCAIIYLIISSKLILDYLELPGHIKRVLAKVGLPSSPYSSERNETFLDVAVALGQVMRSLGLKLFFVVDFVAEANSPDDAPFGKKVLLRKVPYHIPTGERRRDNEATEESEYVYTMLKTPHLLRRDEHLYDYITEAFYWFAKTVAQGFNWTLFFNTLLYNTSFVFKGSTKVNVEDYDSIISIMKMVQNSSAREKTNTAKHTTL</sequence>
<organism evidence="1 2">
    <name type="scientific">Amblyomma americanum</name>
    <name type="common">Lone star tick</name>
    <dbReference type="NCBI Taxonomy" id="6943"/>
    <lineage>
        <taxon>Eukaryota</taxon>
        <taxon>Metazoa</taxon>
        <taxon>Ecdysozoa</taxon>
        <taxon>Arthropoda</taxon>
        <taxon>Chelicerata</taxon>
        <taxon>Arachnida</taxon>
        <taxon>Acari</taxon>
        <taxon>Parasitiformes</taxon>
        <taxon>Ixodida</taxon>
        <taxon>Ixodoidea</taxon>
        <taxon>Ixodidae</taxon>
        <taxon>Amblyomminae</taxon>
        <taxon>Amblyomma</taxon>
    </lineage>
</organism>
<evidence type="ECO:0000313" key="1">
    <source>
        <dbReference type="EMBL" id="KAK8759005.1"/>
    </source>
</evidence>
<dbReference type="AlphaFoldDB" id="A0AAQ4D965"/>
<comment type="caution">
    <text evidence="1">The sequence shown here is derived from an EMBL/GenBank/DDBJ whole genome shotgun (WGS) entry which is preliminary data.</text>
</comment>
<proteinExistence type="predicted"/>
<name>A0AAQ4D965_AMBAM</name>
<accession>A0AAQ4D965</accession>
<dbReference type="Proteomes" id="UP001321473">
    <property type="component" value="Unassembled WGS sequence"/>
</dbReference>
<gene>
    <name evidence="1" type="ORF">V5799_003363</name>
</gene>
<keyword evidence="2" id="KW-1185">Reference proteome</keyword>
<evidence type="ECO:0000313" key="2">
    <source>
        <dbReference type="Proteomes" id="UP001321473"/>
    </source>
</evidence>